<dbReference type="Pfam" id="PF00282">
    <property type="entry name" value="Pyridoxal_deC"/>
    <property type="match status" value="1"/>
</dbReference>
<reference evidence="9" key="1">
    <citation type="journal article" date="2020" name="mSystems">
        <title>Genome- and Community-Level Interaction Insights into Carbon Utilization and Element Cycling Functions of Hydrothermarchaeota in Hydrothermal Sediment.</title>
        <authorList>
            <person name="Zhou Z."/>
            <person name="Liu Y."/>
            <person name="Xu W."/>
            <person name="Pan J."/>
            <person name="Luo Z.H."/>
            <person name="Li M."/>
        </authorList>
    </citation>
    <scope>NUCLEOTIDE SEQUENCE [LARGE SCALE GENOMIC DNA]</scope>
    <source>
        <strain evidence="9">SpSt-855</strain>
    </source>
</reference>
<keyword evidence="9" id="KW-0032">Aminotransferase</keyword>
<dbReference type="GO" id="GO:0030170">
    <property type="term" value="F:pyridoxal phosphate binding"/>
    <property type="evidence" value="ECO:0007669"/>
    <property type="project" value="InterPro"/>
</dbReference>
<evidence type="ECO:0000256" key="7">
    <source>
        <dbReference type="RuleBase" id="RU000382"/>
    </source>
</evidence>
<dbReference type="PANTHER" id="PTHR11999:SF70">
    <property type="entry name" value="MIP05841P"/>
    <property type="match status" value="1"/>
</dbReference>
<evidence type="ECO:0000256" key="4">
    <source>
        <dbReference type="ARBA" id="ARBA00022898"/>
    </source>
</evidence>
<dbReference type="GO" id="GO:0008483">
    <property type="term" value="F:transaminase activity"/>
    <property type="evidence" value="ECO:0007669"/>
    <property type="project" value="UniProtKB-KW"/>
</dbReference>
<dbReference type="GO" id="GO:0016831">
    <property type="term" value="F:carboxy-lyase activity"/>
    <property type="evidence" value="ECO:0007669"/>
    <property type="project" value="UniProtKB-KW"/>
</dbReference>
<evidence type="ECO:0000256" key="8">
    <source>
        <dbReference type="SAM" id="MobiDB-lite"/>
    </source>
</evidence>
<evidence type="ECO:0000256" key="1">
    <source>
        <dbReference type="ARBA" id="ARBA00001933"/>
    </source>
</evidence>
<dbReference type="PANTHER" id="PTHR11999">
    <property type="entry name" value="GROUP II PYRIDOXAL-5-PHOSPHATE DECARBOXYLASE"/>
    <property type="match status" value="1"/>
</dbReference>
<comment type="cofactor">
    <cofactor evidence="1 6 7">
        <name>pyridoxal 5'-phosphate</name>
        <dbReference type="ChEBI" id="CHEBI:597326"/>
    </cofactor>
</comment>
<dbReference type="InterPro" id="IPR002129">
    <property type="entry name" value="PyrdxlP-dep_de-COase"/>
</dbReference>
<gene>
    <name evidence="9" type="ORF">ENW50_11295</name>
</gene>
<feature type="modified residue" description="N6-(pyridoxal phosphate)lysine" evidence="6">
    <location>
        <position position="317"/>
    </location>
</feature>
<dbReference type="EMBL" id="DTKL01000071">
    <property type="protein sequence ID" value="HGY95252.1"/>
    <property type="molecule type" value="Genomic_DNA"/>
</dbReference>
<name>A0A7V5CU45_9BACT</name>
<feature type="region of interest" description="Disordered" evidence="8">
    <location>
        <begin position="1"/>
        <end position="22"/>
    </location>
</feature>
<proteinExistence type="inferred from homology"/>
<dbReference type="Gene3D" id="3.40.640.10">
    <property type="entry name" value="Type I PLP-dependent aspartate aminotransferase-like (Major domain)"/>
    <property type="match status" value="1"/>
</dbReference>
<dbReference type="InterPro" id="IPR015421">
    <property type="entry name" value="PyrdxlP-dep_Trfase_major"/>
</dbReference>
<dbReference type="Gene3D" id="1.20.1340.10">
    <property type="entry name" value="dopa decarboxylase, N-terminal domain"/>
    <property type="match status" value="1"/>
</dbReference>
<sequence>MEAGGHGKEALSRTDLNPHERTLDPEDWEAFRALAHRMVDDMIEQTRALRTQPAWQPPPAEVKKAILEEPLPREGQSAGQAYADYLQLVQPYTNGNRHPRAWGWVRGNGTPMAAMAEMLAAAINPHLGGGDQSPTYVEERCLQWLAQVMGIPATATGILTSGGTMANLLGLAVARHARAGFDVRAEGLAAHAPLTVYASSEAHMWAGNAMDLLGLGSDHLRSIPVDEEFRIDLAALRRKIREDRAAGLQPIAVIGNAGTVNTGAVDDLEALAALCHEENLWFHVDGAFGALLKLSPRHASLVRGLEQADSLAFDLHKWMYLPFEIGCVLVANGEEHRAAFASTASYLEGAKRGILATGLIFADRGIELTRGFKALKLWMALKAHGLDAFSEMIEQNMAQAEYLERRVEEEPELELLAPRRMNIVCFRYRGAGAGDDERLNALNRELVLRLQESGEFVVSGTVLRGRYALRIANTNHRSRLQDFEDLVQWSLKLGRAIEAENQAVRS</sequence>
<evidence type="ECO:0000313" key="9">
    <source>
        <dbReference type="EMBL" id="HGY95252.1"/>
    </source>
</evidence>
<dbReference type="InterPro" id="IPR015422">
    <property type="entry name" value="PyrdxlP-dep_Trfase_small"/>
</dbReference>
<dbReference type="InterPro" id="IPR015424">
    <property type="entry name" value="PyrdxlP-dep_Trfase"/>
</dbReference>
<evidence type="ECO:0000256" key="5">
    <source>
        <dbReference type="ARBA" id="ARBA00023239"/>
    </source>
</evidence>
<keyword evidence="4 6" id="KW-0663">Pyridoxal phosphate</keyword>
<dbReference type="GO" id="GO:0006520">
    <property type="term" value="P:amino acid metabolic process"/>
    <property type="evidence" value="ECO:0007669"/>
    <property type="project" value="InterPro"/>
</dbReference>
<dbReference type="InterPro" id="IPR010977">
    <property type="entry name" value="Aromatic_deC"/>
</dbReference>
<dbReference type="GO" id="GO:0019752">
    <property type="term" value="P:carboxylic acid metabolic process"/>
    <property type="evidence" value="ECO:0007669"/>
    <property type="project" value="InterPro"/>
</dbReference>
<dbReference type="PRINTS" id="PR00800">
    <property type="entry name" value="YHDCRBOXLASE"/>
</dbReference>
<protein>
    <submittedName>
        <fullName evidence="9">Aminotransferase class V-fold PLP-dependent enzyme</fullName>
    </submittedName>
</protein>
<dbReference type="AlphaFoldDB" id="A0A7V5CU45"/>
<evidence type="ECO:0000256" key="6">
    <source>
        <dbReference type="PIRSR" id="PIRSR602129-50"/>
    </source>
</evidence>
<comment type="caution">
    <text evidence="9">The sequence shown here is derived from an EMBL/GenBank/DDBJ whole genome shotgun (WGS) entry which is preliminary data.</text>
</comment>
<evidence type="ECO:0000256" key="3">
    <source>
        <dbReference type="ARBA" id="ARBA00022793"/>
    </source>
</evidence>
<keyword evidence="3" id="KW-0210">Decarboxylase</keyword>
<keyword evidence="5 7" id="KW-0456">Lyase</keyword>
<evidence type="ECO:0000256" key="2">
    <source>
        <dbReference type="ARBA" id="ARBA00009533"/>
    </source>
</evidence>
<organism evidence="9">
    <name type="scientific">Acidobacterium capsulatum</name>
    <dbReference type="NCBI Taxonomy" id="33075"/>
    <lineage>
        <taxon>Bacteria</taxon>
        <taxon>Pseudomonadati</taxon>
        <taxon>Acidobacteriota</taxon>
        <taxon>Terriglobia</taxon>
        <taxon>Terriglobales</taxon>
        <taxon>Acidobacteriaceae</taxon>
        <taxon>Acidobacterium</taxon>
    </lineage>
</organism>
<dbReference type="SUPFAM" id="SSF53383">
    <property type="entry name" value="PLP-dependent transferases"/>
    <property type="match status" value="1"/>
</dbReference>
<keyword evidence="9" id="KW-0808">Transferase</keyword>
<accession>A0A7V5CU45</accession>
<comment type="similarity">
    <text evidence="2 7">Belongs to the group II decarboxylase family.</text>
</comment>
<dbReference type="Gene3D" id="3.90.1150.10">
    <property type="entry name" value="Aspartate Aminotransferase, domain 1"/>
    <property type="match status" value="1"/>
</dbReference>